<feature type="coiled-coil region" evidence="1">
    <location>
        <begin position="228"/>
        <end position="255"/>
    </location>
</feature>
<organism evidence="3 4">
    <name type="scientific">Phaseolus angularis</name>
    <name type="common">Azuki bean</name>
    <name type="synonym">Vigna angularis</name>
    <dbReference type="NCBI Taxonomy" id="3914"/>
    <lineage>
        <taxon>Eukaryota</taxon>
        <taxon>Viridiplantae</taxon>
        <taxon>Streptophyta</taxon>
        <taxon>Embryophyta</taxon>
        <taxon>Tracheophyta</taxon>
        <taxon>Spermatophyta</taxon>
        <taxon>Magnoliopsida</taxon>
        <taxon>eudicotyledons</taxon>
        <taxon>Gunneridae</taxon>
        <taxon>Pentapetalae</taxon>
        <taxon>rosids</taxon>
        <taxon>fabids</taxon>
        <taxon>Fabales</taxon>
        <taxon>Fabaceae</taxon>
        <taxon>Papilionoideae</taxon>
        <taxon>50 kb inversion clade</taxon>
        <taxon>NPAAA clade</taxon>
        <taxon>indigoferoid/millettioid clade</taxon>
        <taxon>Phaseoleae</taxon>
        <taxon>Vigna</taxon>
    </lineage>
</organism>
<gene>
    <name evidence="3" type="ORF">HKW66_Vig0001420</name>
</gene>
<reference evidence="3 4" key="1">
    <citation type="submission" date="2020-05" db="EMBL/GenBank/DDBJ databases">
        <title>Vigna angularis (adzuki bean) Var. LongXiaoDou No. 4 denovo assembly.</title>
        <authorList>
            <person name="Xiang H."/>
        </authorList>
    </citation>
    <scope>NUCLEOTIDE SEQUENCE [LARGE SCALE GENOMIC DNA]</scope>
    <source>
        <tissue evidence="3">Leaf</tissue>
    </source>
</reference>
<feature type="region of interest" description="Disordered" evidence="2">
    <location>
        <begin position="281"/>
        <end position="310"/>
    </location>
</feature>
<evidence type="ECO:0000313" key="3">
    <source>
        <dbReference type="EMBL" id="KAG2409477.1"/>
    </source>
</evidence>
<dbReference type="AlphaFoldDB" id="A0A8T0LBS1"/>
<dbReference type="EMBL" id="JABFOF010000001">
    <property type="protein sequence ID" value="KAG2409477.1"/>
    <property type="molecule type" value="Genomic_DNA"/>
</dbReference>
<sequence>MSGFEKRASTWRPRGSRRARHISRAHGRQTVPDTTVERQLSHAQLNQSTVGTCVRRSGEQCVSQEERASAVVEDAWQQCSGRPSVMGCQRSGGVRCQRNCQILSSFSLHSLHPSLSKEPPLHLLRSVSSAQLKDARRGTPEGRSEVLVLVIIWTDRTNLGWQLMRVPVTTSPGCMNTEATQKRDERLEELLEEENLVDVEVKTEQEPMAPRLPPPPPQTNEHDVPNNTRLLESVIEKLQEQNAVLMQQNATNSQNLEAARANSEMTQRQLMEILAATRGLEKRASTRRPRGSRRARHISRAHGRQTVPDTTAERQLSHAQLNQSTVGTCVRRSGEQCVSQEERASAVVEDAWQQCSGRPSVMGCQRSGGVRCQRNCQSERASGSKWEL</sequence>
<evidence type="ECO:0000313" key="4">
    <source>
        <dbReference type="Proteomes" id="UP000743370"/>
    </source>
</evidence>
<keyword evidence="1" id="KW-0175">Coiled coil</keyword>
<comment type="caution">
    <text evidence="3">The sequence shown here is derived from an EMBL/GenBank/DDBJ whole genome shotgun (WGS) entry which is preliminary data.</text>
</comment>
<evidence type="ECO:0000256" key="2">
    <source>
        <dbReference type="SAM" id="MobiDB-lite"/>
    </source>
</evidence>
<feature type="region of interest" description="Disordered" evidence="2">
    <location>
        <begin position="1"/>
        <end position="37"/>
    </location>
</feature>
<feature type="compositionally biased region" description="Basic residues" evidence="2">
    <location>
        <begin position="14"/>
        <end position="27"/>
    </location>
</feature>
<accession>A0A8T0LBS1</accession>
<proteinExistence type="predicted"/>
<evidence type="ECO:0000256" key="1">
    <source>
        <dbReference type="SAM" id="Coils"/>
    </source>
</evidence>
<dbReference type="Proteomes" id="UP000743370">
    <property type="component" value="Unassembled WGS sequence"/>
</dbReference>
<name>A0A8T0LBS1_PHAAN</name>
<feature type="compositionally biased region" description="Basic residues" evidence="2">
    <location>
        <begin position="285"/>
        <end position="303"/>
    </location>
</feature>
<protein>
    <submittedName>
        <fullName evidence="3">Uncharacterized protein</fullName>
    </submittedName>
</protein>